<gene>
    <name evidence="1" type="ORF">PYW08_008076</name>
</gene>
<organism evidence="1 2">
    <name type="scientific">Mythimna loreyi</name>
    <dbReference type="NCBI Taxonomy" id="667449"/>
    <lineage>
        <taxon>Eukaryota</taxon>
        <taxon>Metazoa</taxon>
        <taxon>Ecdysozoa</taxon>
        <taxon>Arthropoda</taxon>
        <taxon>Hexapoda</taxon>
        <taxon>Insecta</taxon>
        <taxon>Pterygota</taxon>
        <taxon>Neoptera</taxon>
        <taxon>Endopterygota</taxon>
        <taxon>Lepidoptera</taxon>
        <taxon>Glossata</taxon>
        <taxon>Ditrysia</taxon>
        <taxon>Noctuoidea</taxon>
        <taxon>Noctuidae</taxon>
        <taxon>Noctuinae</taxon>
        <taxon>Hadenini</taxon>
        <taxon>Mythimna</taxon>
    </lineage>
</organism>
<evidence type="ECO:0000313" key="1">
    <source>
        <dbReference type="EMBL" id="KAJ8712772.1"/>
    </source>
</evidence>
<dbReference type="Proteomes" id="UP001231649">
    <property type="component" value="Chromosome 21"/>
</dbReference>
<sequence>MTWNKLLCNLRELQLTGTLSGGQSFRWTHNKENNEWIGVFSKTLWKLRENDDHLQYQVIASLHNLSKTSNKKKNTDFAKLLKDYFRLDVNLGEYYKEWSEKDELFEKACKQFYGIRMLRQEPVENLFSFICSQNNHISRISTMVEKLCTHYGEKICEYEGETYYTFPEVEKLSALGVETELRNLGFGYRAKFIQKSAAQIVEWGGEEWFDSLQNMKYKDAKQELMKLHGIGPKVADCICLMSLNHLEALPVDTHVYQIAAQNYLPHLRGKKNVTEKMYTEIGDHFRMLYGDMAGWAHTVLFCADLKKFQQQDTECNNSNGKPKKRKKVS</sequence>
<name>A0ACC2QAU6_9NEOP</name>
<keyword evidence="2" id="KW-1185">Reference proteome</keyword>
<reference evidence="1" key="1">
    <citation type="submission" date="2023-03" db="EMBL/GenBank/DDBJ databases">
        <title>Chromosome-level genomes of two armyworms, Mythimna separata and Mythimna loreyi, provide insights into the biosynthesis and reception of sex pheromones.</title>
        <authorList>
            <person name="Zhao H."/>
        </authorList>
    </citation>
    <scope>NUCLEOTIDE SEQUENCE</scope>
    <source>
        <strain evidence="1">BeijingLab</strain>
    </source>
</reference>
<comment type="caution">
    <text evidence="1">The sequence shown here is derived from an EMBL/GenBank/DDBJ whole genome shotgun (WGS) entry which is preliminary data.</text>
</comment>
<protein>
    <submittedName>
        <fullName evidence="1">Uncharacterized protein</fullName>
    </submittedName>
</protein>
<dbReference type="EMBL" id="CM056797">
    <property type="protein sequence ID" value="KAJ8712772.1"/>
    <property type="molecule type" value="Genomic_DNA"/>
</dbReference>
<evidence type="ECO:0000313" key="2">
    <source>
        <dbReference type="Proteomes" id="UP001231649"/>
    </source>
</evidence>
<accession>A0ACC2QAU6</accession>
<proteinExistence type="predicted"/>